<gene>
    <name evidence="4" type="ORF">EPA93_38625</name>
</gene>
<dbReference type="KEGG" id="kbs:EPA93_38625"/>
<keyword evidence="3" id="KW-0472">Membrane</keyword>
<dbReference type="OrthoDB" id="162795at2"/>
<accession>A0A4V0Z008</accession>
<keyword evidence="3" id="KW-1133">Transmembrane helix</keyword>
<feature type="region of interest" description="Disordered" evidence="2">
    <location>
        <begin position="149"/>
        <end position="172"/>
    </location>
</feature>
<feature type="coiled-coil region" evidence="1">
    <location>
        <begin position="110"/>
        <end position="137"/>
    </location>
</feature>
<keyword evidence="5" id="KW-1185">Reference proteome</keyword>
<dbReference type="RefSeq" id="WP_129892632.1">
    <property type="nucleotide sequence ID" value="NZ_CP035758.1"/>
</dbReference>
<evidence type="ECO:0000313" key="4">
    <source>
        <dbReference type="EMBL" id="QBD81571.1"/>
    </source>
</evidence>
<keyword evidence="1" id="KW-0175">Coiled coil</keyword>
<reference evidence="4 5" key="1">
    <citation type="submission" date="2019-01" db="EMBL/GenBank/DDBJ databases">
        <title>Ktedonosporobacter rubrisoli SCAWS-G2.</title>
        <authorList>
            <person name="Huang Y."/>
            <person name="Yan B."/>
        </authorList>
    </citation>
    <scope>NUCLEOTIDE SEQUENCE [LARGE SCALE GENOMIC DNA]</scope>
    <source>
        <strain evidence="4 5">SCAWS-G2</strain>
    </source>
</reference>
<evidence type="ECO:0000313" key="5">
    <source>
        <dbReference type="Proteomes" id="UP000290365"/>
    </source>
</evidence>
<feature type="compositionally biased region" description="Low complexity" evidence="2">
    <location>
        <begin position="157"/>
        <end position="170"/>
    </location>
</feature>
<keyword evidence="3" id="KW-0812">Transmembrane</keyword>
<dbReference type="EMBL" id="CP035758">
    <property type="protein sequence ID" value="QBD81571.1"/>
    <property type="molecule type" value="Genomic_DNA"/>
</dbReference>
<organism evidence="4 5">
    <name type="scientific">Ktedonosporobacter rubrisoli</name>
    <dbReference type="NCBI Taxonomy" id="2509675"/>
    <lineage>
        <taxon>Bacteria</taxon>
        <taxon>Bacillati</taxon>
        <taxon>Chloroflexota</taxon>
        <taxon>Ktedonobacteria</taxon>
        <taxon>Ktedonobacterales</taxon>
        <taxon>Ktedonosporobacteraceae</taxon>
        <taxon>Ktedonosporobacter</taxon>
    </lineage>
</organism>
<evidence type="ECO:0000256" key="2">
    <source>
        <dbReference type="SAM" id="MobiDB-lite"/>
    </source>
</evidence>
<evidence type="ECO:0000256" key="1">
    <source>
        <dbReference type="SAM" id="Coils"/>
    </source>
</evidence>
<evidence type="ECO:0000256" key="3">
    <source>
        <dbReference type="SAM" id="Phobius"/>
    </source>
</evidence>
<dbReference type="AlphaFoldDB" id="A0A4V0Z008"/>
<dbReference type="Proteomes" id="UP000290365">
    <property type="component" value="Chromosome"/>
</dbReference>
<feature type="transmembrane region" description="Helical" evidence="3">
    <location>
        <begin position="194"/>
        <end position="213"/>
    </location>
</feature>
<sequence>MVTTIKELSKSGLDKAKDLRGKALDSAQDKYADAKDAAQSTYYNVQGNVQSQLNKVPGMLALGFGLLQGWLNYINKKSQLQQLREQAQSNASTGLARTQDLLGAGMDTAQVALEKSRKGAKKKLEKAQKNLHDVQDIVQDKVSYGLSKTQDTLGKRSQQASKSLQSAASSMKDLKDSVQDQYVSYQRKRKRAKFLFRVGLVSGVALALLYAPVTGAQTREWLKQQWQRARDYMGV</sequence>
<protein>
    <submittedName>
        <fullName evidence="4">YtxH domain-containing protein</fullName>
    </submittedName>
</protein>
<proteinExistence type="predicted"/>
<name>A0A4V0Z008_KTERU</name>